<keyword evidence="3" id="KW-1185">Reference proteome</keyword>
<gene>
    <name evidence="2" type="ORF">HALO32_01621</name>
</gene>
<evidence type="ECO:0008006" key="4">
    <source>
        <dbReference type="Google" id="ProtNLM"/>
    </source>
</evidence>
<sequence>MAWLIIFIAVMLVISPVLWIKPSPRQKRVAQMRTAMSRAGVTVKLDKPPFHEARGVMPHYRWPYPPQQPGPDFTLVRDVEAGPALKPFRHGWYWRFEPLRPLPEAAEAPLEALLTRLPLDAKVLESNRAALGLWWWESQDAERFSSYLGDFAALRDALAGHPDQPGREQLPGRPRDGR</sequence>
<protein>
    <recommendedName>
        <fullName evidence="4">Preprotein translocase subunit YajC</fullName>
    </recommendedName>
</protein>
<dbReference type="Proteomes" id="UP000326725">
    <property type="component" value="Unassembled WGS sequence"/>
</dbReference>
<name>A0A5K1IBH5_9GAMM</name>
<dbReference type="RefSeq" id="WP_151443293.1">
    <property type="nucleotide sequence ID" value="NZ_CABVOU010000031.1"/>
</dbReference>
<dbReference type="EMBL" id="CABVOU010000031">
    <property type="protein sequence ID" value="VVZ95549.1"/>
    <property type="molecule type" value="Genomic_DNA"/>
</dbReference>
<proteinExistence type="predicted"/>
<accession>A0A5K1IBH5</accession>
<evidence type="ECO:0000313" key="2">
    <source>
        <dbReference type="EMBL" id="VVZ95549.1"/>
    </source>
</evidence>
<evidence type="ECO:0000313" key="3">
    <source>
        <dbReference type="Proteomes" id="UP000326725"/>
    </source>
</evidence>
<organism evidence="2 3">
    <name type="scientific">Halomonas lysinitropha</name>
    <dbReference type="NCBI Taxonomy" id="2607506"/>
    <lineage>
        <taxon>Bacteria</taxon>
        <taxon>Pseudomonadati</taxon>
        <taxon>Pseudomonadota</taxon>
        <taxon>Gammaproteobacteria</taxon>
        <taxon>Oceanospirillales</taxon>
        <taxon>Halomonadaceae</taxon>
        <taxon>Halomonas</taxon>
    </lineage>
</organism>
<dbReference type="AlphaFoldDB" id="A0A5K1IBH5"/>
<reference evidence="2 3" key="1">
    <citation type="submission" date="2019-09" db="EMBL/GenBank/DDBJ databases">
        <authorList>
            <person name="Criscuolo A."/>
        </authorList>
    </citation>
    <scope>NUCLEOTIDE SEQUENCE [LARGE SCALE GENOMIC DNA]</scope>
    <source>
        <strain evidence="3">3(2)</strain>
    </source>
</reference>
<feature type="region of interest" description="Disordered" evidence="1">
    <location>
        <begin position="158"/>
        <end position="178"/>
    </location>
</feature>
<evidence type="ECO:0000256" key="1">
    <source>
        <dbReference type="SAM" id="MobiDB-lite"/>
    </source>
</evidence>